<name>A0A7C4RUQ2_9BACT</name>
<evidence type="ECO:0000256" key="2">
    <source>
        <dbReference type="PROSITE-ProRule" id="PRU00169"/>
    </source>
</evidence>
<dbReference type="InterPro" id="IPR001789">
    <property type="entry name" value="Sig_transdc_resp-reg_receiver"/>
</dbReference>
<dbReference type="SUPFAM" id="SSF55785">
    <property type="entry name" value="PYP-like sensor domain (PAS domain)"/>
    <property type="match status" value="1"/>
</dbReference>
<dbReference type="InterPro" id="IPR013656">
    <property type="entry name" value="PAS_4"/>
</dbReference>
<evidence type="ECO:0000313" key="4">
    <source>
        <dbReference type="EMBL" id="HGU34480.1"/>
    </source>
</evidence>
<gene>
    <name evidence="4" type="ORF">ENS29_16780</name>
</gene>
<keyword evidence="4" id="KW-0418">Kinase</keyword>
<sequence length="271" mass="30412">MKGKALVVDNDFFFVEFLSDLLEKRGYKVIKAYDGKEGITKLREETVNILFVDIIMPKIDGKQLIQFTRNLFPEKPFPIIALSGSLIETIEDVQKIGADYYIAKGPIETMAEHIDRFLDKLEAHSAIDAPPEIMETARMFPRQSTAELVEMMDFQEGILESIGVGILVVDKDAKIIRINATGLKILQKPLEVLLNRHIGTVFPESAYSHLVGAMKAVARNPDRIAATFPIDDSGIHWRIIVSIHRVAQKPIGWIVALEELTSWDEPASKTS</sequence>
<evidence type="ECO:0000256" key="1">
    <source>
        <dbReference type="ARBA" id="ARBA00022553"/>
    </source>
</evidence>
<dbReference type="SMART" id="SM00448">
    <property type="entry name" value="REC"/>
    <property type="match status" value="1"/>
</dbReference>
<dbReference type="CDD" id="cd00156">
    <property type="entry name" value="REC"/>
    <property type="match status" value="1"/>
</dbReference>
<dbReference type="GO" id="GO:0000160">
    <property type="term" value="P:phosphorelay signal transduction system"/>
    <property type="evidence" value="ECO:0007669"/>
    <property type="project" value="InterPro"/>
</dbReference>
<accession>A0A7C4RUQ2</accession>
<dbReference type="Gene3D" id="3.40.50.2300">
    <property type="match status" value="1"/>
</dbReference>
<reference evidence="4" key="1">
    <citation type="journal article" date="2020" name="mSystems">
        <title>Genome- and Community-Level Interaction Insights into Carbon Utilization and Element Cycling Functions of Hydrothermarchaeota in Hydrothermal Sediment.</title>
        <authorList>
            <person name="Zhou Z."/>
            <person name="Liu Y."/>
            <person name="Xu W."/>
            <person name="Pan J."/>
            <person name="Luo Z.H."/>
            <person name="Li M."/>
        </authorList>
    </citation>
    <scope>NUCLEOTIDE SEQUENCE [LARGE SCALE GENOMIC DNA]</scope>
    <source>
        <strain evidence="4">SpSt-477</strain>
    </source>
</reference>
<dbReference type="InterPro" id="IPR050595">
    <property type="entry name" value="Bact_response_regulator"/>
</dbReference>
<dbReference type="AlphaFoldDB" id="A0A7C4RUQ2"/>
<protein>
    <submittedName>
        <fullName evidence="4">Hybrid sensor histidine kinase/response regulator</fullName>
    </submittedName>
</protein>
<dbReference type="InterPro" id="IPR000014">
    <property type="entry name" value="PAS"/>
</dbReference>
<dbReference type="InterPro" id="IPR035965">
    <property type="entry name" value="PAS-like_dom_sf"/>
</dbReference>
<proteinExistence type="predicted"/>
<evidence type="ECO:0000259" key="3">
    <source>
        <dbReference type="PROSITE" id="PS50110"/>
    </source>
</evidence>
<dbReference type="SUPFAM" id="SSF52172">
    <property type="entry name" value="CheY-like"/>
    <property type="match status" value="1"/>
</dbReference>
<dbReference type="SMART" id="SM00091">
    <property type="entry name" value="PAS"/>
    <property type="match status" value="1"/>
</dbReference>
<dbReference type="PROSITE" id="PS50110">
    <property type="entry name" value="RESPONSE_REGULATORY"/>
    <property type="match status" value="1"/>
</dbReference>
<organism evidence="4">
    <name type="scientific">Desulfatirhabdium butyrativorans</name>
    <dbReference type="NCBI Taxonomy" id="340467"/>
    <lineage>
        <taxon>Bacteria</taxon>
        <taxon>Pseudomonadati</taxon>
        <taxon>Thermodesulfobacteriota</taxon>
        <taxon>Desulfobacteria</taxon>
        <taxon>Desulfobacterales</taxon>
        <taxon>Desulfatirhabdiaceae</taxon>
        <taxon>Desulfatirhabdium</taxon>
    </lineage>
</organism>
<dbReference type="InterPro" id="IPR011006">
    <property type="entry name" value="CheY-like_superfamily"/>
</dbReference>
<dbReference type="Pfam" id="PF00072">
    <property type="entry name" value="Response_reg"/>
    <property type="match status" value="1"/>
</dbReference>
<dbReference type="Gene3D" id="3.30.450.20">
    <property type="entry name" value="PAS domain"/>
    <property type="match status" value="1"/>
</dbReference>
<comment type="caution">
    <text evidence="4">The sequence shown here is derived from an EMBL/GenBank/DDBJ whole genome shotgun (WGS) entry which is preliminary data.</text>
</comment>
<feature type="modified residue" description="4-aspartylphosphate" evidence="2">
    <location>
        <position position="53"/>
    </location>
</feature>
<dbReference type="Pfam" id="PF08448">
    <property type="entry name" value="PAS_4"/>
    <property type="match status" value="1"/>
</dbReference>
<dbReference type="GO" id="GO:0016301">
    <property type="term" value="F:kinase activity"/>
    <property type="evidence" value="ECO:0007669"/>
    <property type="project" value="UniProtKB-KW"/>
</dbReference>
<dbReference type="PANTHER" id="PTHR44591:SF3">
    <property type="entry name" value="RESPONSE REGULATORY DOMAIN-CONTAINING PROTEIN"/>
    <property type="match status" value="1"/>
</dbReference>
<feature type="domain" description="Response regulatory" evidence="3">
    <location>
        <begin position="4"/>
        <end position="119"/>
    </location>
</feature>
<keyword evidence="1 2" id="KW-0597">Phosphoprotein</keyword>
<dbReference type="EMBL" id="DSUH01000380">
    <property type="protein sequence ID" value="HGU34480.1"/>
    <property type="molecule type" value="Genomic_DNA"/>
</dbReference>
<dbReference type="PANTHER" id="PTHR44591">
    <property type="entry name" value="STRESS RESPONSE REGULATOR PROTEIN 1"/>
    <property type="match status" value="1"/>
</dbReference>
<keyword evidence="4" id="KW-0808">Transferase</keyword>